<dbReference type="Proteomes" id="UP000238956">
    <property type="component" value="Chromosome"/>
</dbReference>
<dbReference type="NCBIfam" id="TIGR02698">
    <property type="entry name" value="CopY_TcrY"/>
    <property type="match status" value="1"/>
</dbReference>
<dbReference type="Gene3D" id="1.10.10.10">
    <property type="entry name" value="Winged helix-like DNA-binding domain superfamily/Winged helix DNA-binding domain"/>
    <property type="match status" value="1"/>
</dbReference>
<dbReference type="SUPFAM" id="SSF46785">
    <property type="entry name" value="Winged helix' DNA-binding domain"/>
    <property type="match status" value="1"/>
</dbReference>
<dbReference type="RefSeq" id="WP_104968405.1">
    <property type="nucleotide sequence ID" value="NZ_CP025536.1"/>
</dbReference>
<keyword evidence="2" id="KW-0805">Transcription regulation</keyword>
<name>A0A2L0D5I0_9STRE</name>
<evidence type="ECO:0000313" key="5">
    <source>
        <dbReference type="EMBL" id="AUW97086.1"/>
    </source>
</evidence>
<dbReference type="GO" id="GO:0003677">
    <property type="term" value="F:DNA binding"/>
    <property type="evidence" value="ECO:0007669"/>
    <property type="project" value="UniProtKB-KW"/>
</dbReference>
<protein>
    <submittedName>
        <fullName evidence="5">CopY/TcrY family copper transport repressor</fullName>
    </submittedName>
</protein>
<evidence type="ECO:0000313" key="6">
    <source>
        <dbReference type="Proteomes" id="UP000238956"/>
    </source>
</evidence>
<dbReference type="GO" id="GO:0045892">
    <property type="term" value="P:negative regulation of DNA-templated transcription"/>
    <property type="evidence" value="ECO:0007669"/>
    <property type="project" value="InterPro"/>
</dbReference>
<accession>A0A2L0D5I0</accession>
<sequence length="141" mass="16108">MSHISNAEWEVMRVAWASEEVTSSYIIDVLQQNHDWSDSTIKTLITRLVDKELLASRREGRRFWYRALISEEMGQWTCVSDTFAKICVVNHKTLIEKLVADTPMSLADIDDLEKLLNIKKSGAVDKVVCQCLPGQCSCQHH</sequence>
<gene>
    <name evidence="5" type="ORF">C0J00_08220</name>
</gene>
<dbReference type="KEGG" id="splr:C0J00_08220"/>
<dbReference type="OrthoDB" id="1849040at2"/>
<keyword evidence="6" id="KW-1185">Reference proteome</keyword>
<evidence type="ECO:0000256" key="1">
    <source>
        <dbReference type="ARBA" id="ARBA00011046"/>
    </source>
</evidence>
<keyword evidence="3" id="KW-0238">DNA-binding</keyword>
<dbReference type="EMBL" id="CP025536">
    <property type="protein sequence ID" value="AUW97086.1"/>
    <property type="molecule type" value="Genomic_DNA"/>
</dbReference>
<keyword evidence="4" id="KW-0804">Transcription</keyword>
<evidence type="ECO:0000256" key="4">
    <source>
        <dbReference type="ARBA" id="ARBA00023163"/>
    </source>
</evidence>
<dbReference type="InterPro" id="IPR036388">
    <property type="entry name" value="WH-like_DNA-bd_sf"/>
</dbReference>
<dbReference type="AlphaFoldDB" id="A0A2L0D5I0"/>
<dbReference type="InterPro" id="IPR014071">
    <property type="entry name" value="Cu_transp_CopY/TcrY"/>
</dbReference>
<dbReference type="GeneID" id="98393887"/>
<reference evidence="5 6" key="1">
    <citation type="submission" date="2017-12" db="EMBL/GenBank/DDBJ databases">
        <authorList>
            <person name="Hurst M.R.H."/>
        </authorList>
    </citation>
    <scope>NUCLEOTIDE SEQUENCE [LARGE SCALE GENOMIC DNA]</scope>
    <source>
        <strain evidence="5 6">TH11417</strain>
    </source>
</reference>
<dbReference type="InterPro" id="IPR005650">
    <property type="entry name" value="BlaI_family"/>
</dbReference>
<dbReference type="Pfam" id="PF03965">
    <property type="entry name" value="Penicillinase_R"/>
    <property type="match status" value="1"/>
</dbReference>
<organism evidence="5 6">
    <name type="scientific">Streptococcus pluranimalium</name>
    <dbReference type="NCBI Taxonomy" id="82348"/>
    <lineage>
        <taxon>Bacteria</taxon>
        <taxon>Bacillati</taxon>
        <taxon>Bacillota</taxon>
        <taxon>Bacilli</taxon>
        <taxon>Lactobacillales</taxon>
        <taxon>Streptococcaceae</taxon>
        <taxon>Streptococcus</taxon>
    </lineage>
</organism>
<evidence type="ECO:0000256" key="3">
    <source>
        <dbReference type="ARBA" id="ARBA00023125"/>
    </source>
</evidence>
<reference evidence="5 6" key="2">
    <citation type="submission" date="2018-02" db="EMBL/GenBank/DDBJ databases">
        <title>Whole genome sequencing analysis of Streptococcus pluranimalium isolated from cattle infected mastitis in China.</title>
        <authorList>
            <person name="Zhang J.-R."/>
            <person name="Hu G.-Z."/>
        </authorList>
    </citation>
    <scope>NUCLEOTIDE SEQUENCE [LARGE SCALE GENOMIC DNA]</scope>
    <source>
        <strain evidence="5 6">TH11417</strain>
    </source>
</reference>
<dbReference type="InterPro" id="IPR036390">
    <property type="entry name" value="WH_DNA-bd_sf"/>
</dbReference>
<proteinExistence type="inferred from homology"/>
<evidence type="ECO:0000256" key="2">
    <source>
        <dbReference type="ARBA" id="ARBA00023015"/>
    </source>
</evidence>
<dbReference type="PIRSF" id="PIRSF019455">
    <property type="entry name" value="CopR_AtkY"/>
    <property type="match status" value="1"/>
</dbReference>
<comment type="similarity">
    <text evidence="1">Belongs to the BlaI transcriptional regulatory family.</text>
</comment>